<dbReference type="EMBL" id="NFKE01000008">
    <property type="protein sequence ID" value="OUP33243.1"/>
    <property type="molecule type" value="Genomic_DNA"/>
</dbReference>
<protein>
    <submittedName>
        <fullName evidence="5">Glycosyltransferase</fullName>
    </submittedName>
</protein>
<evidence type="ECO:0000313" key="7">
    <source>
        <dbReference type="Proteomes" id="UP000285159"/>
    </source>
</evidence>
<dbReference type="PANTHER" id="PTHR22916:SF51">
    <property type="entry name" value="GLYCOSYLTRANSFERASE EPSH-RELATED"/>
    <property type="match status" value="1"/>
</dbReference>
<evidence type="ECO:0000256" key="1">
    <source>
        <dbReference type="ARBA" id="ARBA00022676"/>
    </source>
</evidence>
<reference evidence="6" key="1">
    <citation type="submission" date="2017-04" db="EMBL/GenBank/DDBJ databases">
        <title>Function of individual gut microbiota members based on whole genome sequencing of pure cultures obtained from chicken caecum.</title>
        <authorList>
            <person name="Medvecky M."/>
            <person name="Cejkova D."/>
            <person name="Polansky O."/>
            <person name="Karasova D."/>
            <person name="Kubasova T."/>
            <person name="Cizek A."/>
            <person name="Rychlik I."/>
        </authorList>
    </citation>
    <scope>NUCLEOTIDE SEQUENCE [LARGE SCALE GENOMIC DNA]</scope>
    <source>
        <strain evidence="6">An189</strain>
    </source>
</reference>
<dbReference type="InterPro" id="IPR029044">
    <property type="entry name" value="Nucleotide-diphossugar_trans"/>
</dbReference>
<keyword evidence="2 5" id="KW-0808">Transferase</keyword>
<dbReference type="CDD" id="cd00761">
    <property type="entry name" value="Glyco_tranf_GTA_type"/>
    <property type="match status" value="1"/>
</dbReference>
<dbReference type="EMBL" id="QRWP01000005">
    <property type="protein sequence ID" value="RGT33692.1"/>
    <property type="molecule type" value="Genomic_DNA"/>
</dbReference>
<dbReference type="SUPFAM" id="SSF53448">
    <property type="entry name" value="Nucleotide-diphospho-sugar transferases"/>
    <property type="match status" value="1"/>
</dbReference>
<evidence type="ECO:0000313" key="4">
    <source>
        <dbReference type="EMBL" id="OUP33243.1"/>
    </source>
</evidence>
<dbReference type="Proteomes" id="UP000196587">
    <property type="component" value="Unassembled WGS sequence"/>
</dbReference>
<reference evidence="4" key="2">
    <citation type="journal article" date="2018" name="BMC Genomics">
        <title>Whole genome sequencing and function prediction of 133 gut anaerobes isolated from chicken caecum in pure cultures.</title>
        <authorList>
            <person name="Medvecky M."/>
            <person name="Cejkova D."/>
            <person name="Polansky O."/>
            <person name="Karasova D."/>
            <person name="Kubasova T."/>
            <person name="Cizek A."/>
            <person name="Rychlik I."/>
        </authorList>
    </citation>
    <scope>NUCLEOTIDE SEQUENCE</scope>
    <source>
        <strain evidence="4">An189</strain>
    </source>
</reference>
<proteinExistence type="predicted"/>
<gene>
    <name evidence="4" type="ORF">B5F24_11515</name>
    <name evidence="5" type="ORF">DWX38_07860</name>
</gene>
<sequence>MTHSPITKDRILFSIIVPCYNAEKYIQQLINSVITQSIPNWELILIDDGSTDNTAAICKTAANCDSRIRYIYQENAGVSNARNHGLRESQGIYITCIDADDWIEPIFLECFKNSRLADINICGYREVYTNGNVKEEWAPIGLYSKQPFETYTVRNSYFRTPWAVLLRNDFLKIQKLSFMEKLSWGEDTIFLLQVTMAAQDINFIPDIIYNYRYTGEGLTNTPKRHHNMIQFLDIYTEIRKEVIQKSSSAVKMMDELTLFLSIILLNEIMKSSENEKEKIKFIKSIHYHIKKLSFIFILKTKVGRIRYATAILSHVPSASFTYQLYKKIV</sequence>
<dbReference type="PANTHER" id="PTHR22916">
    <property type="entry name" value="GLYCOSYLTRANSFERASE"/>
    <property type="match status" value="1"/>
</dbReference>
<evidence type="ECO:0000259" key="3">
    <source>
        <dbReference type="Pfam" id="PF00535"/>
    </source>
</evidence>
<dbReference type="InterPro" id="IPR001173">
    <property type="entry name" value="Glyco_trans_2-like"/>
</dbReference>
<accession>A0A1Y4JL35</accession>
<feature type="domain" description="Glycosyltransferase 2-like" evidence="3">
    <location>
        <begin position="14"/>
        <end position="110"/>
    </location>
</feature>
<evidence type="ECO:0000313" key="5">
    <source>
        <dbReference type="EMBL" id="RGT33692.1"/>
    </source>
</evidence>
<dbReference type="Pfam" id="PF00535">
    <property type="entry name" value="Glycos_transf_2"/>
    <property type="match status" value="1"/>
</dbReference>
<evidence type="ECO:0000256" key="2">
    <source>
        <dbReference type="ARBA" id="ARBA00022679"/>
    </source>
</evidence>
<organism evidence="4 6">
    <name type="scientific">Bacteroides clarus</name>
    <dbReference type="NCBI Taxonomy" id="626929"/>
    <lineage>
        <taxon>Bacteria</taxon>
        <taxon>Pseudomonadati</taxon>
        <taxon>Bacteroidota</taxon>
        <taxon>Bacteroidia</taxon>
        <taxon>Bacteroidales</taxon>
        <taxon>Bacteroidaceae</taxon>
        <taxon>Bacteroides</taxon>
    </lineage>
</organism>
<reference evidence="5 7" key="3">
    <citation type="submission" date="2018-08" db="EMBL/GenBank/DDBJ databases">
        <title>A genome reference for cultivated species of the human gut microbiota.</title>
        <authorList>
            <person name="Zou Y."/>
            <person name="Xue W."/>
            <person name="Luo G."/>
        </authorList>
    </citation>
    <scope>NUCLEOTIDE SEQUENCE [LARGE SCALE GENOMIC DNA]</scope>
    <source>
        <strain evidence="5 7">AF19-1AC</strain>
    </source>
</reference>
<evidence type="ECO:0000313" key="6">
    <source>
        <dbReference type="Proteomes" id="UP000196587"/>
    </source>
</evidence>
<name>A0A1Y4JL35_9BACE</name>
<comment type="caution">
    <text evidence="4">The sequence shown here is derived from an EMBL/GenBank/DDBJ whole genome shotgun (WGS) entry which is preliminary data.</text>
</comment>
<dbReference type="GO" id="GO:0016758">
    <property type="term" value="F:hexosyltransferase activity"/>
    <property type="evidence" value="ECO:0007669"/>
    <property type="project" value="UniProtKB-ARBA"/>
</dbReference>
<dbReference type="RefSeq" id="WP_087412990.1">
    <property type="nucleotide sequence ID" value="NZ_CAJLSL010000005.1"/>
</dbReference>
<keyword evidence="1" id="KW-0328">Glycosyltransferase</keyword>
<dbReference type="AlphaFoldDB" id="A0A1Y4JL35"/>
<dbReference type="Gene3D" id="3.90.550.10">
    <property type="entry name" value="Spore Coat Polysaccharide Biosynthesis Protein SpsA, Chain A"/>
    <property type="match status" value="1"/>
</dbReference>
<dbReference type="Proteomes" id="UP000285159">
    <property type="component" value="Unassembled WGS sequence"/>
</dbReference>